<evidence type="ECO:0000313" key="2">
    <source>
        <dbReference type="Proteomes" id="UP000823641"/>
    </source>
</evidence>
<comment type="caution">
    <text evidence="1">The sequence shown here is derived from an EMBL/GenBank/DDBJ whole genome shotgun (WGS) entry which is preliminary data.</text>
</comment>
<organism evidence="1 2">
    <name type="scientific">Candidatus Gallipaludibacter merdavium</name>
    <dbReference type="NCBI Taxonomy" id="2840839"/>
    <lineage>
        <taxon>Bacteria</taxon>
        <taxon>Pseudomonadati</taxon>
        <taxon>Bacteroidota</taxon>
        <taxon>Bacteroidia</taxon>
        <taxon>Bacteroidales</taxon>
        <taxon>Candidatus Gallipaludibacter</taxon>
    </lineage>
</organism>
<accession>A0A9D9HT54</accession>
<dbReference type="AlphaFoldDB" id="A0A9D9HT54"/>
<name>A0A9D9HT54_9BACT</name>
<dbReference type="PROSITE" id="PS51257">
    <property type="entry name" value="PROKAR_LIPOPROTEIN"/>
    <property type="match status" value="1"/>
</dbReference>
<evidence type="ECO:0000313" key="1">
    <source>
        <dbReference type="EMBL" id="MBO8459495.1"/>
    </source>
</evidence>
<gene>
    <name evidence="1" type="ORF">IAA73_04075</name>
</gene>
<sequence>MMERLTLYLLMFLLLFTGCEPKEDIAEPELVVEGWITSGGHPLVMLHKSISFNESFESVASLIEDKLVPFGKVTIDDGTQKVILTGRLDTNYIPPYRYSSVEIIGEEGKTYSLTAEYENIILTATTTIPPRAYFDSIQIEQKGENTDAMEMRAFISDAAHSPKYYVLFYRALGTIQYYNTFLGVFDNSGAKEGILSIPIYYSVASGTIGQDKPVLFFKKGMDLEFMLTRVDKASYDFWKTFSAISVSSGSAFLPIHGKIISNVSGGKGYWCGYGSSSYIVKLRNDTTLIFDNDNTKTDKYTSLSTKIPQKEQVQSEG</sequence>
<reference evidence="1" key="2">
    <citation type="journal article" date="2021" name="PeerJ">
        <title>Extensive microbial diversity within the chicken gut microbiome revealed by metagenomics and culture.</title>
        <authorList>
            <person name="Gilroy R."/>
            <person name="Ravi A."/>
            <person name="Getino M."/>
            <person name="Pursley I."/>
            <person name="Horton D.L."/>
            <person name="Alikhan N.F."/>
            <person name="Baker D."/>
            <person name="Gharbi K."/>
            <person name="Hall N."/>
            <person name="Watson M."/>
            <person name="Adriaenssens E.M."/>
            <person name="Foster-Nyarko E."/>
            <person name="Jarju S."/>
            <person name="Secka A."/>
            <person name="Antonio M."/>
            <person name="Oren A."/>
            <person name="Chaudhuri R.R."/>
            <person name="La Ragione R."/>
            <person name="Hildebrand F."/>
            <person name="Pallen M.J."/>
        </authorList>
    </citation>
    <scope>NUCLEOTIDE SEQUENCE</scope>
    <source>
        <strain evidence="1">G3-3990</strain>
    </source>
</reference>
<protein>
    <submittedName>
        <fullName evidence="1">DUF4249 family protein</fullName>
    </submittedName>
</protein>
<reference evidence="1" key="1">
    <citation type="submission" date="2020-10" db="EMBL/GenBank/DDBJ databases">
        <authorList>
            <person name="Gilroy R."/>
        </authorList>
    </citation>
    <scope>NUCLEOTIDE SEQUENCE</scope>
    <source>
        <strain evidence="1">G3-3990</strain>
    </source>
</reference>
<dbReference type="EMBL" id="JADIMG010000042">
    <property type="protein sequence ID" value="MBO8459495.1"/>
    <property type="molecule type" value="Genomic_DNA"/>
</dbReference>
<dbReference type="Pfam" id="PF14054">
    <property type="entry name" value="DUF4249"/>
    <property type="match status" value="1"/>
</dbReference>
<dbReference type="InterPro" id="IPR025345">
    <property type="entry name" value="DUF4249"/>
</dbReference>
<proteinExistence type="predicted"/>
<dbReference type="Proteomes" id="UP000823641">
    <property type="component" value="Unassembled WGS sequence"/>
</dbReference>